<comment type="caution">
    <text evidence="2">The sequence shown here is derived from an EMBL/GenBank/DDBJ whole genome shotgun (WGS) entry which is preliminary data.</text>
</comment>
<dbReference type="AlphaFoldDB" id="A0A086J210"/>
<accession>A0A086J210</accession>
<dbReference type="GeneID" id="77676267"/>
<feature type="chain" id="PRO_5001807942" evidence="1">
    <location>
        <begin position="18"/>
        <end position="905"/>
    </location>
</feature>
<evidence type="ECO:0000313" key="2">
    <source>
        <dbReference type="EMBL" id="KFG26178.1"/>
    </source>
</evidence>
<protein>
    <submittedName>
        <fullName evidence="2">Uncharacterized protein</fullName>
    </submittedName>
</protein>
<evidence type="ECO:0000256" key="1">
    <source>
        <dbReference type="SAM" id="SignalP"/>
    </source>
</evidence>
<sequence>MISRILMNIMMMQSIFARVSVEDIKTVSETLHGKKQDVIINPAGPLNLLRGYIGQRNGYMHNKRFYSPEIDINYSMKEKVASSADEQEYDFTRIPVNDEFYKDLDTSSASGKYLSAYYTQLIKMFPSADGNLSIEAGRPNALTNFLRADHVKKDAKYILASLLLLSEGVDIKIAVDHAGKKNKLVIKSKTCKDREFVNIEMHMEGIDPVTKEYKDDIYQSEATGIIKFYMQCRDNLLLKKGGEFAMPTTKEEFESGKFLNNPGFLIQTYIYEFIDTVESYIDFVNAVHELLVDQITEKSNPDNDTKKKGKKDRIFNNFFLPKDAHGESIKYIASFCDLIQTTNADAKFPFYNSSQLPQYTRVPRCKLDKSGFEENQALYYSNCVEATLLGIFCCLAYNPDTGKYQTSHMGEEISKECREFFKKYSMPTETTDFEMHRDWSKVVACLNNDEIDYKQERNELRSGIANIFLAISEITGQKADILELVQYIESACKTRKLDSDEKDYIENKIQSIIRSLSQNDDVVVNCKKMRLEVRSNGKPDLFSEISICYTSDDAENGISLDVEKGHASLTLLKLSQSNSEDIQNSYEGVGNVYSDMKGYTGWIVAHYIEMELNALRLSAYEVSSNFEEKVTEIIKNGSENICKIFLLGKLIDIKHKAHIMESFLIYTIENDVGKENPLTRWTSNILGSVSLNDPATLFKLIRFFFFHSRWKEYYPKLAYNISNFTDRNIINSLDISYIYRLILKYDSITLAVKALCNYLELTMDNRNIHYALLHFSEVRKVFIHMMYKNKISYLADIHSTLEATKHKKDLNVLNSIYIPWFISACEHNDRCTPEFFRMAYSFINFDILNTKDNFKSGLYDEVMLDAIIYVLKVKRSVLCSEDDYKSVNNYNRLLAYFISSISSRD</sequence>
<feature type="signal peptide" evidence="1">
    <location>
        <begin position="1"/>
        <end position="17"/>
    </location>
</feature>
<keyword evidence="3" id="KW-1185">Reference proteome</keyword>
<keyword evidence="1" id="KW-0732">Signal</keyword>
<dbReference type="HOGENOM" id="CLU_009683_3_0_1"/>
<reference evidence="2 3" key="1">
    <citation type="journal article" date="2014" name="Genome Announc.">
        <title>Genome Sequence of the Microsporidian Species Nematocida sp1 Strain ERTm6 (ATCC PRA-372).</title>
        <authorList>
            <person name="Bakowski M.A."/>
            <person name="Priest M."/>
            <person name="Young S."/>
            <person name="Cuomo C.A."/>
            <person name="Troemel E.R."/>
        </authorList>
    </citation>
    <scope>NUCLEOTIDE SEQUENCE [LARGE SCALE GENOMIC DNA]</scope>
    <source>
        <strain evidence="2 3">ERTm6</strain>
    </source>
</reference>
<gene>
    <name evidence="2" type="ORF">NESG_01294</name>
</gene>
<organism evidence="2 3">
    <name type="scientific">Nematocida ausubeli (strain ATCC PRA-371 / ERTm2)</name>
    <name type="common">Nematode killer fungus</name>
    <dbReference type="NCBI Taxonomy" id="1913371"/>
    <lineage>
        <taxon>Eukaryota</taxon>
        <taxon>Fungi</taxon>
        <taxon>Fungi incertae sedis</taxon>
        <taxon>Microsporidia</taxon>
        <taxon>Nematocida</taxon>
    </lineage>
</organism>
<dbReference type="EMBL" id="AKIJ01000003">
    <property type="protein sequence ID" value="KFG26178.1"/>
    <property type="molecule type" value="Genomic_DNA"/>
</dbReference>
<dbReference type="Proteomes" id="UP000054524">
    <property type="component" value="Unassembled WGS sequence"/>
</dbReference>
<proteinExistence type="predicted"/>
<dbReference type="RefSeq" id="XP_052904733.1">
    <property type="nucleotide sequence ID" value="XM_053048928.1"/>
</dbReference>
<evidence type="ECO:0000313" key="3">
    <source>
        <dbReference type="Proteomes" id="UP000054524"/>
    </source>
</evidence>
<name>A0A086J210_NEMA1</name>